<dbReference type="PANTHER" id="PTHR11455:SF22">
    <property type="entry name" value="CRYPTOCHROME DASH"/>
    <property type="match status" value="1"/>
</dbReference>
<dbReference type="InterPro" id="IPR002081">
    <property type="entry name" value="Cryptochrome/DNA_photolyase_1"/>
</dbReference>
<dbReference type="Pfam" id="PF00875">
    <property type="entry name" value="DNA_photolyase"/>
    <property type="match status" value="1"/>
</dbReference>
<keyword evidence="3 6" id="KW-0285">Flavoprotein</keyword>
<comment type="function">
    <text evidence="6">May have a photoreceptor function.</text>
</comment>
<organism evidence="8 9">
    <name type="scientific">Limnohabitans lacus</name>
    <dbReference type="NCBI Taxonomy" id="3045173"/>
    <lineage>
        <taxon>Bacteria</taxon>
        <taxon>Pseudomonadati</taxon>
        <taxon>Pseudomonadota</taxon>
        <taxon>Betaproteobacteria</taxon>
        <taxon>Burkholderiales</taxon>
        <taxon>Comamonadaceae</taxon>
        <taxon>Limnohabitans</taxon>
    </lineage>
</organism>
<dbReference type="InterPro" id="IPR036134">
    <property type="entry name" value="Crypto/Photolyase_FAD-like_sf"/>
</dbReference>
<dbReference type="InterPro" id="IPR006050">
    <property type="entry name" value="DNA_photolyase_N"/>
</dbReference>
<protein>
    <recommendedName>
        <fullName evidence="2 6">Cryptochrome DASH</fullName>
    </recommendedName>
</protein>
<dbReference type="SUPFAM" id="SSF48173">
    <property type="entry name" value="Cryptochrome/photolyase FAD-binding domain"/>
    <property type="match status" value="1"/>
</dbReference>
<keyword evidence="4 6" id="KW-0274">FAD</keyword>
<dbReference type="InterPro" id="IPR005101">
    <property type="entry name" value="Cryptochr/Photolyase_FAD-bd"/>
</dbReference>
<dbReference type="SUPFAM" id="SSF52425">
    <property type="entry name" value="Cryptochrome/photolyase, N-terminal domain"/>
    <property type="match status" value="1"/>
</dbReference>
<keyword evidence="9" id="KW-1185">Reference proteome</keyword>
<gene>
    <name evidence="8" type="ORF">QLQ16_06020</name>
</gene>
<comment type="caution">
    <text evidence="8">The sequence shown here is derived from an EMBL/GenBank/DDBJ whole genome shotgun (WGS) entry which is preliminary data.</text>
</comment>
<evidence type="ECO:0000256" key="6">
    <source>
        <dbReference type="RuleBase" id="RU367151"/>
    </source>
</evidence>
<dbReference type="Gene3D" id="1.25.40.80">
    <property type="match status" value="1"/>
</dbReference>
<dbReference type="Proteomes" id="UP001431902">
    <property type="component" value="Unassembled WGS sequence"/>
</dbReference>
<sequence length="442" mass="49965">MKPSQASSGVVFWFRNDLRLHDNPALQQAIALAVQRRTWLLPVYVHDNALQLTSPWGFVRTSDHRLAWTAMAVQDVAQQLLALGSQLLQLSGEPIEVLRALMTQLNASTLVCEDIAAPYEQAHIQGLKKCGLDVQAVWQSTLMAPDQLPFAPHDVPDTFSSFRREVERHPFTPAKPVPRVQAMPALPEQASIEALAALSVVPSTCAPLSDPRSAFPWSQAEFHGGERSALAHLVQYCSRGLPHSYKATRNGLYGSDYSTKWSPWLATGALSARQAWAAIQAFESQQGATESTYWIGFELLWRDHFRWLHLKHGERMYRRRGLSDAPIQPRENNARGFERWRTGQTGHALIDAGMRELNATGYTSNRLRQNLASYLIHDLRCDWRAGAAWFESQLIDFDVYNNQGNWLYLSGRGTDPRGSRRFNPDKQVLDYDADGAYRELWL</sequence>
<evidence type="ECO:0000256" key="2">
    <source>
        <dbReference type="ARBA" id="ARBA00017881"/>
    </source>
</evidence>
<keyword evidence="5 6" id="KW-0157">Chromophore</keyword>
<evidence type="ECO:0000256" key="1">
    <source>
        <dbReference type="ARBA" id="ARBA00005862"/>
    </source>
</evidence>
<dbReference type="Gene3D" id="3.40.50.620">
    <property type="entry name" value="HUPs"/>
    <property type="match status" value="1"/>
</dbReference>
<evidence type="ECO:0000313" key="9">
    <source>
        <dbReference type="Proteomes" id="UP001431902"/>
    </source>
</evidence>
<dbReference type="InterPro" id="IPR014133">
    <property type="entry name" value="Cry_DASH"/>
</dbReference>
<dbReference type="PANTHER" id="PTHR11455">
    <property type="entry name" value="CRYPTOCHROME"/>
    <property type="match status" value="1"/>
</dbReference>
<dbReference type="Pfam" id="PF03441">
    <property type="entry name" value="FAD_binding_7"/>
    <property type="match status" value="1"/>
</dbReference>
<evidence type="ECO:0000259" key="7">
    <source>
        <dbReference type="PROSITE" id="PS51645"/>
    </source>
</evidence>
<accession>A0ABT6X5K6</accession>
<comment type="cofactor">
    <cofactor evidence="6">
        <name>(6R)-5,10-methylene-5,6,7,8-tetrahydrofolate</name>
        <dbReference type="ChEBI" id="CHEBI:15636"/>
    </cofactor>
    <text evidence="6">Binds 1 5,10-methenyltetrahydrofolate (MTHF) per subunit.</text>
</comment>
<dbReference type="EMBL" id="JASGBH010000003">
    <property type="protein sequence ID" value="MDI9233392.1"/>
    <property type="molecule type" value="Genomic_DNA"/>
</dbReference>
<reference evidence="8" key="1">
    <citation type="submission" date="2023-05" db="EMBL/GenBank/DDBJ databases">
        <title>Limnohabitans sp. strain HM2-2 Genome sequencing and assembly.</title>
        <authorList>
            <person name="Jung Y."/>
        </authorList>
    </citation>
    <scope>NUCLEOTIDE SEQUENCE</scope>
    <source>
        <strain evidence="8">HM2-2</strain>
    </source>
</reference>
<dbReference type="Gene3D" id="1.10.579.10">
    <property type="entry name" value="DNA Cyclobutane Dipyrimidine Photolyase, subunit A, domain 3"/>
    <property type="match status" value="1"/>
</dbReference>
<comment type="similarity">
    <text evidence="1 6">Belongs to the DNA photolyase class-1 family.</text>
</comment>
<feature type="domain" description="Photolyase/cryptochrome alpha/beta" evidence="7">
    <location>
        <begin position="8"/>
        <end position="142"/>
    </location>
</feature>
<dbReference type="InterPro" id="IPR014729">
    <property type="entry name" value="Rossmann-like_a/b/a_fold"/>
</dbReference>
<dbReference type="PROSITE" id="PS51645">
    <property type="entry name" value="PHR_CRY_ALPHA_BETA"/>
    <property type="match status" value="1"/>
</dbReference>
<dbReference type="NCBIfam" id="TIGR02765">
    <property type="entry name" value="crypto_DASH"/>
    <property type="match status" value="1"/>
</dbReference>
<dbReference type="PRINTS" id="PR00147">
    <property type="entry name" value="DNAPHOTLYASE"/>
</dbReference>
<evidence type="ECO:0000313" key="8">
    <source>
        <dbReference type="EMBL" id="MDI9233392.1"/>
    </source>
</evidence>
<evidence type="ECO:0000256" key="3">
    <source>
        <dbReference type="ARBA" id="ARBA00022630"/>
    </source>
</evidence>
<dbReference type="RefSeq" id="WP_283223786.1">
    <property type="nucleotide sequence ID" value="NZ_JASGBH010000003.1"/>
</dbReference>
<name>A0ABT6X5K6_9BURK</name>
<comment type="cofactor">
    <cofactor evidence="6">
        <name>FAD</name>
        <dbReference type="ChEBI" id="CHEBI:57692"/>
    </cofactor>
    <text evidence="6">Binds 1 FAD per subunit.</text>
</comment>
<proteinExistence type="inferred from homology"/>
<evidence type="ECO:0000256" key="4">
    <source>
        <dbReference type="ARBA" id="ARBA00022827"/>
    </source>
</evidence>
<dbReference type="InterPro" id="IPR036155">
    <property type="entry name" value="Crypto/Photolyase_N_sf"/>
</dbReference>
<evidence type="ECO:0000256" key="5">
    <source>
        <dbReference type="ARBA" id="ARBA00022991"/>
    </source>
</evidence>